<sequence>MKISVKKIKSKAEIPVLQTTHSAGYDVHACLESNLTLEPGKVVLIPTGLSFAIPSEYHFEIRPRSGFSTKNRILIPNSPGTIDSDYRGELMIPLLNLGDSPFVVEHGMRIAQLLIRKTWYAEWELVAEFSDRTERDAGGFGSTGV</sequence>
<dbReference type="SUPFAM" id="SSF51283">
    <property type="entry name" value="dUTPase-like"/>
    <property type="match status" value="1"/>
</dbReference>
<evidence type="ECO:0000313" key="7">
    <source>
        <dbReference type="EMBL" id="PJZ53523.1"/>
    </source>
</evidence>
<dbReference type="NCBIfam" id="TIGR00576">
    <property type="entry name" value="dut"/>
    <property type="match status" value="1"/>
</dbReference>
<dbReference type="EMBL" id="NPDV01000007">
    <property type="protein sequence ID" value="PJZ53523.1"/>
    <property type="molecule type" value="Genomic_DNA"/>
</dbReference>
<dbReference type="UniPathway" id="UPA00610">
    <property type="reaction ID" value="UER00666"/>
</dbReference>
<organism evidence="7 10">
    <name type="scientific">Leptospira adleri</name>
    <dbReference type="NCBI Taxonomy" id="2023186"/>
    <lineage>
        <taxon>Bacteria</taxon>
        <taxon>Pseudomonadati</taxon>
        <taxon>Spirochaetota</taxon>
        <taxon>Spirochaetia</taxon>
        <taxon>Leptospirales</taxon>
        <taxon>Leptospiraceae</taxon>
        <taxon>Leptospira</taxon>
    </lineage>
</organism>
<dbReference type="AlphaFoldDB" id="A0A2M9YPR0"/>
<gene>
    <name evidence="5" type="primary">dut</name>
    <name evidence="8" type="ORF">CH376_09125</name>
    <name evidence="7" type="ORF">CH380_10105</name>
</gene>
<evidence type="ECO:0000256" key="1">
    <source>
        <dbReference type="ARBA" id="ARBA00006581"/>
    </source>
</evidence>
<dbReference type="EMBL" id="NPDU01000019">
    <property type="protein sequence ID" value="PJZ62224.1"/>
    <property type="molecule type" value="Genomic_DNA"/>
</dbReference>
<protein>
    <recommendedName>
        <fullName evidence="5">Deoxyuridine 5'-triphosphate nucleotidohydrolase</fullName>
        <shortName evidence="5">dUTPase</shortName>
        <ecNumber evidence="5">3.6.1.23</ecNumber>
    </recommendedName>
    <alternativeName>
        <fullName evidence="5">dUTP pyrophosphatase</fullName>
    </alternativeName>
</protein>
<feature type="binding site" evidence="5">
    <location>
        <begin position="64"/>
        <end position="66"/>
    </location>
    <ligand>
        <name>substrate</name>
    </ligand>
</feature>
<comment type="caution">
    <text evidence="5">Lacks conserved residue(s) required for the propagation of feature annotation.</text>
</comment>
<evidence type="ECO:0000259" key="6">
    <source>
        <dbReference type="Pfam" id="PF00692"/>
    </source>
</evidence>
<dbReference type="InterPro" id="IPR029054">
    <property type="entry name" value="dUTPase-like"/>
</dbReference>
<dbReference type="InterPro" id="IPR033704">
    <property type="entry name" value="dUTPase_trimeric"/>
</dbReference>
<feature type="binding site" evidence="5">
    <location>
        <begin position="81"/>
        <end position="83"/>
    </location>
    <ligand>
        <name>substrate</name>
    </ligand>
</feature>
<dbReference type="NCBIfam" id="NF001862">
    <property type="entry name" value="PRK00601.1"/>
    <property type="match status" value="1"/>
</dbReference>
<dbReference type="PANTHER" id="PTHR11241:SF0">
    <property type="entry name" value="DEOXYURIDINE 5'-TRIPHOSPHATE NUCLEOTIDOHYDROLASE"/>
    <property type="match status" value="1"/>
</dbReference>
<comment type="caution">
    <text evidence="7">The sequence shown here is derived from an EMBL/GenBank/DDBJ whole genome shotgun (WGS) entry which is preliminary data.</text>
</comment>
<evidence type="ECO:0000313" key="9">
    <source>
        <dbReference type="Proteomes" id="UP000232149"/>
    </source>
</evidence>
<dbReference type="GO" id="GO:0004170">
    <property type="term" value="F:dUTP diphosphatase activity"/>
    <property type="evidence" value="ECO:0007669"/>
    <property type="project" value="UniProtKB-UniRule"/>
</dbReference>
<comment type="catalytic activity">
    <reaction evidence="4 5">
        <text>dUTP + H2O = dUMP + diphosphate + H(+)</text>
        <dbReference type="Rhea" id="RHEA:10248"/>
        <dbReference type="ChEBI" id="CHEBI:15377"/>
        <dbReference type="ChEBI" id="CHEBI:15378"/>
        <dbReference type="ChEBI" id="CHEBI:33019"/>
        <dbReference type="ChEBI" id="CHEBI:61555"/>
        <dbReference type="ChEBI" id="CHEBI:246422"/>
        <dbReference type="EC" id="3.6.1.23"/>
    </reaction>
</comment>
<dbReference type="InterPro" id="IPR036157">
    <property type="entry name" value="dUTPase-like_sf"/>
</dbReference>
<evidence type="ECO:0000313" key="10">
    <source>
        <dbReference type="Proteomes" id="UP000232188"/>
    </source>
</evidence>
<comment type="similarity">
    <text evidence="1 5">Belongs to the dUTPase family.</text>
</comment>
<dbReference type="EC" id="3.6.1.23" evidence="5"/>
<keyword evidence="5" id="KW-0460">Magnesium</keyword>
<comment type="pathway">
    <text evidence="5">Pyrimidine metabolism; dUMP biosynthesis; dUMP from dCTP (dUTP route): step 2/2.</text>
</comment>
<dbReference type="RefSeq" id="WP_100785615.1">
    <property type="nucleotide sequence ID" value="NZ_NPDU01000019.1"/>
</dbReference>
<name>A0A2M9YPR0_9LEPT</name>
<comment type="function">
    <text evidence="5">This enzyme is involved in nucleotide metabolism: it produces dUMP, the immediate precursor of thymidine nucleotides and it decreases the intracellular concentration of dUTP so that uracil cannot be incorporated into DNA.</text>
</comment>
<evidence type="ECO:0000313" key="8">
    <source>
        <dbReference type="EMBL" id="PJZ62224.1"/>
    </source>
</evidence>
<evidence type="ECO:0000256" key="2">
    <source>
        <dbReference type="ARBA" id="ARBA00022801"/>
    </source>
</evidence>
<dbReference type="Proteomes" id="UP000232149">
    <property type="component" value="Unassembled WGS sequence"/>
</dbReference>
<keyword evidence="3 5" id="KW-0546">Nucleotide metabolism</keyword>
<dbReference type="InterPro" id="IPR008181">
    <property type="entry name" value="dUTPase"/>
</dbReference>
<evidence type="ECO:0000256" key="4">
    <source>
        <dbReference type="ARBA" id="ARBA00047686"/>
    </source>
</evidence>
<keyword evidence="5" id="KW-0479">Metal-binding</keyword>
<evidence type="ECO:0000256" key="3">
    <source>
        <dbReference type="ARBA" id="ARBA00023080"/>
    </source>
</evidence>
<keyword evidence="2 5" id="KW-0378">Hydrolase</keyword>
<evidence type="ECO:0000256" key="5">
    <source>
        <dbReference type="HAMAP-Rule" id="MF_00116"/>
    </source>
</evidence>
<keyword evidence="9" id="KW-1185">Reference proteome</keyword>
<accession>A0A2M9YPR0</accession>
<dbReference type="GO" id="GO:0006226">
    <property type="term" value="P:dUMP biosynthetic process"/>
    <property type="evidence" value="ECO:0007669"/>
    <property type="project" value="UniProtKB-UniRule"/>
</dbReference>
<dbReference type="Pfam" id="PF00692">
    <property type="entry name" value="dUTPase"/>
    <property type="match status" value="1"/>
</dbReference>
<dbReference type="HAMAP" id="MF_00116">
    <property type="entry name" value="dUTPase_bact"/>
    <property type="match status" value="1"/>
</dbReference>
<feature type="domain" description="dUTPase-like" evidence="6">
    <location>
        <begin position="11"/>
        <end position="144"/>
    </location>
</feature>
<dbReference type="GO" id="GO:0046081">
    <property type="term" value="P:dUTP catabolic process"/>
    <property type="evidence" value="ECO:0007669"/>
    <property type="project" value="InterPro"/>
</dbReference>
<dbReference type="PANTHER" id="PTHR11241">
    <property type="entry name" value="DEOXYURIDINE 5'-TRIPHOSPHATE NUCLEOTIDOHYDROLASE"/>
    <property type="match status" value="1"/>
</dbReference>
<proteinExistence type="inferred from homology"/>
<dbReference type="Gene3D" id="2.70.40.10">
    <property type="match status" value="1"/>
</dbReference>
<comment type="cofactor">
    <cofactor evidence="5">
        <name>Mg(2+)</name>
        <dbReference type="ChEBI" id="CHEBI:18420"/>
    </cofactor>
</comment>
<dbReference type="CDD" id="cd07557">
    <property type="entry name" value="trimeric_dUTPase"/>
    <property type="match status" value="1"/>
</dbReference>
<dbReference type="Proteomes" id="UP000232188">
    <property type="component" value="Unassembled WGS sequence"/>
</dbReference>
<reference evidence="9 10" key="1">
    <citation type="submission" date="2017-07" db="EMBL/GenBank/DDBJ databases">
        <title>Leptospira spp. isolated from tropical soils.</title>
        <authorList>
            <person name="Thibeaux R."/>
            <person name="Iraola G."/>
            <person name="Ferres I."/>
            <person name="Bierque E."/>
            <person name="Girault D."/>
            <person name="Soupe-Gilbert M.-E."/>
            <person name="Picardeau M."/>
            <person name="Goarant C."/>
        </authorList>
    </citation>
    <scope>NUCLEOTIDE SEQUENCE [LARGE SCALE GENOMIC DNA]</scope>
    <source>
        <strain evidence="7 10">FH2-B-C1</strain>
        <strain evidence="8 9">FH2-B-D1</strain>
    </source>
</reference>
<dbReference type="GO" id="GO:0000287">
    <property type="term" value="F:magnesium ion binding"/>
    <property type="evidence" value="ECO:0007669"/>
    <property type="project" value="UniProtKB-UniRule"/>
</dbReference>
<feature type="binding site" evidence="5">
    <location>
        <position position="77"/>
    </location>
    <ligand>
        <name>substrate</name>
    </ligand>
</feature>